<feature type="transmembrane region" description="Helical" evidence="1">
    <location>
        <begin position="61"/>
        <end position="85"/>
    </location>
</feature>
<evidence type="ECO:0000313" key="3">
    <source>
        <dbReference type="Proteomes" id="UP001642405"/>
    </source>
</evidence>
<dbReference type="EMBL" id="CAWUHB010000014">
    <property type="protein sequence ID" value="CAK7217916.1"/>
    <property type="molecule type" value="Genomic_DNA"/>
</dbReference>
<accession>A0ABP0BEI1</accession>
<gene>
    <name evidence="2" type="ORF">SCUCBS95973_003310</name>
</gene>
<keyword evidence="3" id="KW-1185">Reference proteome</keyword>
<keyword evidence="1" id="KW-1133">Transmembrane helix</keyword>
<feature type="transmembrane region" description="Helical" evidence="1">
    <location>
        <begin position="26"/>
        <end position="49"/>
    </location>
</feature>
<keyword evidence="1" id="KW-0812">Transmembrane</keyword>
<organism evidence="2 3">
    <name type="scientific">Sporothrix curviconia</name>
    <dbReference type="NCBI Taxonomy" id="1260050"/>
    <lineage>
        <taxon>Eukaryota</taxon>
        <taxon>Fungi</taxon>
        <taxon>Dikarya</taxon>
        <taxon>Ascomycota</taxon>
        <taxon>Pezizomycotina</taxon>
        <taxon>Sordariomycetes</taxon>
        <taxon>Sordariomycetidae</taxon>
        <taxon>Ophiostomatales</taxon>
        <taxon>Ophiostomataceae</taxon>
        <taxon>Sporothrix</taxon>
    </lineage>
</organism>
<keyword evidence="1" id="KW-0472">Membrane</keyword>
<reference evidence="2 3" key="1">
    <citation type="submission" date="2024-01" db="EMBL/GenBank/DDBJ databases">
        <authorList>
            <person name="Allen C."/>
            <person name="Tagirdzhanova G."/>
        </authorList>
    </citation>
    <scope>NUCLEOTIDE SEQUENCE [LARGE SCALE GENOMIC DNA]</scope>
</reference>
<comment type="caution">
    <text evidence="2">The sequence shown here is derived from an EMBL/GenBank/DDBJ whole genome shotgun (WGS) entry which is preliminary data.</text>
</comment>
<dbReference type="Proteomes" id="UP001642405">
    <property type="component" value="Unassembled WGS sequence"/>
</dbReference>
<evidence type="ECO:0000256" key="1">
    <source>
        <dbReference type="SAM" id="Phobius"/>
    </source>
</evidence>
<protein>
    <submittedName>
        <fullName evidence="2">Uncharacterized protein</fullName>
    </submittedName>
</protein>
<name>A0ABP0BEI1_9PEZI</name>
<sequence length="88" mass="9554">MGQHFSVIFPDESLDVISPSDAHAELFLAIAWASTFYGIGMIFTTTKIIDRWRGPRDDNPTGFFALLAALLLSAAWPAVLVILAISSS</sequence>
<proteinExistence type="predicted"/>
<evidence type="ECO:0000313" key="2">
    <source>
        <dbReference type="EMBL" id="CAK7217916.1"/>
    </source>
</evidence>